<dbReference type="EMBL" id="BK032687">
    <property type="protein sequence ID" value="DAF55304.1"/>
    <property type="molecule type" value="Genomic_DNA"/>
</dbReference>
<sequence>MSPIEKDNNEFLEGIHSQTLDKIGSIKYDY</sequence>
<protein>
    <submittedName>
        <fullName evidence="1">Uncharacterized protein</fullName>
    </submittedName>
</protein>
<accession>A0A8S5SWL7</accession>
<reference evidence="1" key="1">
    <citation type="journal article" date="2021" name="Proc. Natl. Acad. Sci. U.S.A.">
        <title>A Catalog of Tens of Thousands of Viruses from Human Metagenomes Reveals Hidden Associations with Chronic Diseases.</title>
        <authorList>
            <person name="Tisza M.J."/>
            <person name="Buck C.B."/>
        </authorList>
    </citation>
    <scope>NUCLEOTIDE SEQUENCE</scope>
    <source>
        <strain evidence="1">CtZHD14</strain>
    </source>
</reference>
<evidence type="ECO:0000313" key="1">
    <source>
        <dbReference type="EMBL" id="DAF55304.1"/>
    </source>
</evidence>
<proteinExistence type="predicted"/>
<organism evidence="1">
    <name type="scientific">Siphoviridae sp. ctZHD14</name>
    <dbReference type="NCBI Taxonomy" id="2827891"/>
    <lineage>
        <taxon>Viruses</taxon>
        <taxon>Duplodnaviria</taxon>
        <taxon>Heunggongvirae</taxon>
        <taxon>Uroviricota</taxon>
        <taxon>Caudoviricetes</taxon>
    </lineage>
</organism>
<name>A0A8S5SWL7_9CAUD</name>